<name>A0A381EAT5_9GAMM</name>
<accession>A0A381EAT5</accession>
<proteinExistence type="predicted"/>
<dbReference type="Proteomes" id="UP000254572">
    <property type="component" value="Unassembled WGS sequence"/>
</dbReference>
<evidence type="ECO:0000313" key="5">
    <source>
        <dbReference type="Proteomes" id="UP000254572"/>
    </source>
</evidence>
<sequence>MTDSKKPGDLLNEGAALVKQGKLDEAIAIFRSIKHEDSPEQYAKAQFCLGLVLGQKGDIEGEIKAYRNIKREDSPEMYARAQLNLGFRLGQKRDTKGEIKAYRNIKREDSSEMYAQAQFNLGFALGQKGDIEGSIEVYRNIKREDSSKIYAQAQLNLGFKLGQKGDIEGAIEAYRNIKRENHPESYARAQLNLGSVLEQKDNINEAIEYYQNIKYEDHPELYAKAQFNLGIIFEQKSAFKKAIEHYHNSSDYLYYHANANIKILQINNKRIRDTLYKIGNTILHLINNLIIPLLPRDYEYKLAHYTQASVAWKVIKDLSAFRLGLIKNVNDPMEGLTLHKFLQQSCLLPKDFFNYNSEANYSEHVFISCFTFNHDSLNQFRLYGKENNQEASGVSLVFPSDFFDSNPDNHINAIIGLKNNKAPDLFKEKKHQKNSNSNQPLNKQPLYRCIYLDPDTGYVSLAKRDKATFYRELHAEGKDIEEISKEANNRWNIYINSISNKEEKIKRYLKYISNKIEKLFREQDLSKGKRHILETLHFILLPLQYLVKHAAFQEEQECRMIHITSLDNEKIQLDWESKQVYIEYEPEVKAHLDKIYLSPGALIYEDFFRHELDDPNNPKKRVRISSNPFRNK</sequence>
<dbReference type="RefSeq" id="WP_172542288.1">
    <property type="nucleotide sequence ID" value="NZ_JBHLZC010000002.1"/>
</dbReference>
<dbReference type="InterPro" id="IPR051939">
    <property type="entry name" value="Glycosyltr_41/O-GlcNAc_trsf"/>
</dbReference>
<comment type="pathway">
    <text evidence="1">Protein modification; protein glycosylation.</text>
</comment>
<dbReference type="Pfam" id="PF13432">
    <property type="entry name" value="TPR_16"/>
    <property type="match status" value="2"/>
</dbReference>
<dbReference type="InterPro" id="IPR019734">
    <property type="entry name" value="TPR_rpt"/>
</dbReference>
<dbReference type="EMBL" id="UFUW01000001">
    <property type="protein sequence ID" value="SUX24060.1"/>
    <property type="molecule type" value="Genomic_DNA"/>
</dbReference>
<reference evidence="4 5" key="1">
    <citation type="submission" date="2018-06" db="EMBL/GenBank/DDBJ databases">
        <authorList>
            <consortium name="Pathogen Informatics"/>
            <person name="Doyle S."/>
        </authorList>
    </citation>
    <scope>NUCLEOTIDE SEQUENCE [LARGE SCALE GENOMIC DNA]</scope>
    <source>
        <strain evidence="4 5">NCTC13294</strain>
    </source>
</reference>
<dbReference type="Gene3D" id="1.25.40.10">
    <property type="entry name" value="Tetratricopeptide repeat domain"/>
    <property type="match status" value="2"/>
</dbReference>
<dbReference type="AlphaFoldDB" id="A0A381EAT5"/>
<evidence type="ECO:0000256" key="1">
    <source>
        <dbReference type="ARBA" id="ARBA00004922"/>
    </source>
</evidence>
<evidence type="ECO:0000256" key="2">
    <source>
        <dbReference type="ARBA" id="ARBA00022676"/>
    </source>
</evidence>
<dbReference type="SMART" id="SM00028">
    <property type="entry name" value="TPR"/>
    <property type="match status" value="6"/>
</dbReference>
<protein>
    <submittedName>
        <fullName evidence="4">Predicted O-linked N-acetylglucosamine transferase, SPINDLY family</fullName>
    </submittedName>
</protein>
<gene>
    <name evidence="4" type="ORF">NCTC13294_01674</name>
</gene>
<keyword evidence="5" id="KW-1185">Reference proteome</keyword>
<keyword evidence="2" id="KW-0328">Glycosyltransferase</keyword>
<dbReference type="SUPFAM" id="SSF81901">
    <property type="entry name" value="HCP-like"/>
    <property type="match status" value="1"/>
</dbReference>
<keyword evidence="3 4" id="KW-0808">Transferase</keyword>
<evidence type="ECO:0000313" key="4">
    <source>
        <dbReference type="EMBL" id="SUX24060.1"/>
    </source>
</evidence>
<dbReference type="GO" id="GO:0016757">
    <property type="term" value="F:glycosyltransferase activity"/>
    <property type="evidence" value="ECO:0007669"/>
    <property type="project" value="UniProtKB-KW"/>
</dbReference>
<dbReference type="PANTHER" id="PTHR44835:SF1">
    <property type="entry name" value="PROTEIN O-GLCNAC TRANSFERASE"/>
    <property type="match status" value="1"/>
</dbReference>
<organism evidence="4 5">
    <name type="scientific">Cardiobacterium valvarum</name>
    <dbReference type="NCBI Taxonomy" id="194702"/>
    <lineage>
        <taxon>Bacteria</taxon>
        <taxon>Pseudomonadati</taxon>
        <taxon>Pseudomonadota</taxon>
        <taxon>Gammaproteobacteria</taxon>
        <taxon>Cardiobacteriales</taxon>
        <taxon>Cardiobacteriaceae</taxon>
        <taxon>Cardiobacterium</taxon>
    </lineage>
</organism>
<dbReference type="InterPro" id="IPR011990">
    <property type="entry name" value="TPR-like_helical_dom_sf"/>
</dbReference>
<dbReference type="PANTHER" id="PTHR44835">
    <property type="entry name" value="UDP-N-ACETYLGLUCOSAMINE--PEPTIDE N-ACETYLGLUCOSAMINYLTRANSFERASE SPINDLY-RELATED"/>
    <property type="match status" value="1"/>
</dbReference>
<evidence type="ECO:0000256" key="3">
    <source>
        <dbReference type="ARBA" id="ARBA00022679"/>
    </source>
</evidence>